<gene>
    <name evidence="7" type="primary">aroK</name>
    <name evidence="8" type="ORF">AWW68_18180</name>
</gene>
<feature type="binding site" evidence="7">
    <location>
        <position position="60"/>
    </location>
    <ligand>
        <name>substrate</name>
    </ligand>
</feature>
<keyword evidence="7" id="KW-0479">Metal-binding</keyword>
<feature type="binding site" evidence="7">
    <location>
        <position position="36"/>
    </location>
    <ligand>
        <name>substrate</name>
    </ligand>
</feature>
<dbReference type="OrthoDB" id="9800332at2"/>
<feature type="binding site" evidence="7">
    <location>
        <position position="83"/>
    </location>
    <ligand>
        <name>substrate</name>
    </ligand>
</feature>
<dbReference type="GO" id="GO:0009073">
    <property type="term" value="P:aromatic amino acid family biosynthetic process"/>
    <property type="evidence" value="ECO:0007669"/>
    <property type="project" value="UniProtKB-KW"/>
</dbReference>
<dbReference type="STRING" id="333140.AWW68_18180"/>
<dbReference type="PANTHER" id="PTHR21087">
    <property type="entry name" value="SHIKIMATE KINASE"/>
    <property type="match status" value="1"/>
</dbReference>
<proteinExistence type="inferred from homology"/>
<evidence type="ECO:0000256" key="1">
    <source>
        <dbReference type="ARBA" id="ARBA00022605"/>
    </source>
</evidence>
<evidence type="ECO:0000256" key="2">
    <source>
        <dbReference type="ARBA" id="ARBA00022679"/>
    </source>
</evidence>
<comment type="caution">
    <text evidence="7">Lacks conserved residue(s) required for the propagation of feature annotation.</text>
</comment>
<evidence type="ECO:0000256" key="7">
    <source>
        <dbReference type="HAMAP-Rule" id="MF_00109"/>
    </source>
</evidence>
<comment type="cofactor">
    <cofactor evidence="7">
        <name>Mg(2+)</name>
        <dbReference type="ChEBI" id="CHEBI:18420"/>
    </cofactor>
    <text evidence="7">Binds 1 Mg(2+) ion per subunit.</text>
</comment>
<dbReference type="GO" id="GO:0009423">
    <property type="term" value="P:chorismate biosynthetic process"/>
    <property type="evidence" value="ECO:0007669"/>
    <property type="project" value="UniProtKB-UniRule"/>
</dbReference>
<comment type="function">
    <text evidence="7">Catalyzes the specific phosphorylation of the 3-hydroxyl group of shikimic acid using ATP as a cosubstrate.</text>
</comment>
<dbReference type="GO" id="GO:0005829">
    <property type="term" value="C:cytosol"/>
    <property type="evidence" value="ECO:0007669"/>
    <property type="project" value="TreeGrafter"/>
</dbReference>
<keyword evidence="2 7" id="KW-0808">Transferase</keyword>
<keyword evidence="9" id="KW-1185">Reference proteome</keyword>
<dbReference type="UniPathway" id="UPA00053">
    <property type="reaction ID" value="UER00088"/>
</dbReference>
<keyword evidence="3 7" id="KW-0547">Nucleotide-binding</keyword>
<evidence type="ECO:0000256" key="6">
    <source>
        <dbReference type="ARBA" id="ARBA00023141"/>
    </source>
</evidence>
<keyword evidence="6 7" id="KW-0057">Aromatic amino acid biosynthesis</keyword>
<evidence type="ECO:0000256" key="4">
    <source>
        <dbReference type="ARBA" id="ARBA00022777"/>
    </source>
</evidence>
<dbReference type="GO" id="GO:0008652">
    <property type="term" value="P:amino acid biosynthetic process"/>
    <property type="evidence" value="ECO:0007669"/>
    <property type="project" value="UniProtKB-KW"/>
</dbReference>
<accession>A0A150WYB1</accession>
<sequence>MGEKENIFLLGLPGSGKSTLGKQLGEELSLDFIDLDHLIVGKIGMSIPEYFSFQGEGNFRLREKEALHEVCATRDGFVLATGGGTPCFHFNMDTMNAHGRTIYLDVNPGDLALRILDEGVENRPIFKSYDQLDLIQEIRALKELREEFYNQAQIKIRDNQISTEMIISNYLSR</sequence>
<dbReference type="GO" id="GO:0005524">
    <property type="term" value="F:ATP binding"/>
    <property type="evidence" value="ECO:0007669"/>
    <property type="project" value="UniProtKB-UniRule"/>
</dbReference>
<dbReference type="Pfam" id="PF01202">
    <property type="entry name" value="SKI"/>
    <property type="match status" value="1"/>
</dbReference>
<comment type="subunit">
    <text evidence="7">Monomer.</text>
</comment>
<comment type="similarity">
    <text evidence="7">Belongs to the shikimate kinase family.</text>
</comment>
<dbReference type="InterPro" id="IPR000623">
    <property type="entry name" value="Shikimate_kinase/TSH1"/>
</dbReference>
<keyword evidence="7" id="KW-0963">Cytoplasm</keyword>
<keyword evidence="4 7" id="KW-0418">Kinase</keyword>
<dbReference type="AlphaFoldDB" id="A0A150WYB1"/>
<dbReference type="EMBL" id="LRPC01000032">
    <property type="protein sequence ID" value="KYG71475.1"/>
    <property type="molecule type" value="Genomic_DNA"/>
</dbReference>
<evidence type="ECO:0000256" key="3">
    <source>
        <dbReference type="ARBA" id="ARBA00022741"/>
    </source>
</evidence>
<protein>
    <recommendedName>
        <fullName evidence="7">Shikimate kinase</fullName>
        <shortName evidence="7">SK</shortName>
        <ecNumber evidence="7">2.7.1.71</ecNumber>
    </recommendedName>
</protein>
<dbReference type="GO" id="GO:0004765">
    <property type="term" value="F:shikimate kinase activity"/>
    <property type="evidence" value="ECO:0007669"/>
    <property type="project" value="UniProtKB-UniRule"/>
</dbReference>
<comment type="pathway">
    <text evidence="7">Metabolic intermediate biosynthesis; chorismate biosynthesis; chorismate from D-erythrose 4-phosphate and phosphoenolpyruvate: step 5/7.</text>
</comment>
<evidence type="ECO:0000313" key="8">
    <source>
        <dbReference type="EMBL" id="KYG71475.1"/>
    </source>
</evidence>
<dbReference type="InterPro" id="IPR027417">
    <property type="entry name" value="P-loop_NTPase"/>
</dbReference>
<dbReference type="HAMAP" id="MF_00109">
    <property type="entry name" value="Shikimate_kinase"/>
    <property type="match status" value="1"/>
</dbReference>
<dbReference type="PANTHER" id="PTHR21087:SF16">
    <property type="entry name" value="SHIKIMATE KINASE 1, CHLOROPLASTIC"/>
    <property type="match status" value="1"/>
</dbReference>
<feature type="binding site" evidence="7">
    <location>
        <begin position="14"/>
        <end position="19"/>
    </location>
    <ligand>
        <name>ATP</name>
        <dbReference type="ChEBI" id="CHEBI:30616"/>
    </ligand>
</feature>
<dbReference type="InterPro" id="IPR031322">
    <property type="entry name" value="Shikimate/glucono_kinase"/>
</dbReference>
<evidence type="ECO:0000256" key="5">
    <source>
        <dbReference type="ARBA" id="ARBA00022840"/>
    </source>
</evidence>
<comment type="subcellular location">
    <subcellularLocation>
        <location evidence="7">Cytoplasm</location>
    </subcellularLocation>
</comment>
<feature type="binding site" evidence="7">
    <location>
        <position position="123"/>
    </location>
    <ligand>
        <name>ATP</name>
        <dbReference type="ChEBI" id="CHEBI:30616"/>
    </ligand>
</feature>
<dbReference type="RefSeq" id="WP_068225076.1">
    <property type="nucleotide sequence ID" value="NZ_LRPC01000032.1"/>
</dbReference>
<keyword evidence="1 7" id="KW-0028">Amino-acid biosynthesis</keyword>
<dbReference type="Proteomes" id="UP000075606">
    <property type="component" value="Unassembled WGS sequence"/>
</dbReference>
<reference evidence="8 9" key="1">
    <citation type="submission" date="2016-01" db="EMBL/GenBank/DDBJ databases">
        <title>Genome sequencing of Roseivirga spongicola UST030701-084.</title>
        <authorList>
            <person name="Selvaratnam C."/>
            <person name="Thevarajoo S."/>
            <person name="Goh K.M."/>
            <person name="Ee R."/>
            <person name="Chan K.-G."/>
            <person name="Chong C.S."/>
        </authorList>
    </citation>
    <scope>NUCLEOTIDE SEQUENCE [LARGE SCALE GENOMIC DNA]</scope>
    <source>
        <strain evidence="8 9">UST030701-084</strain>
    </source>
</reference>
<feature type="binding site" evidence="7">
    <location>
        <position position="145"/>
    </location>
    <ligand>
        <name>substrate</name>
    </ligand>
</feature>
<dbReference type="CDD" id="cd00464">
    <property type="entry name" value="SK"/>
    <property type="match status" value="1"/>
</dbReference>
<dbReference type="GO" id="GO:0000287">
    <property type="term" value="F:magnesium ion binding"/>
    <property type="evidence" value="ECO:0007669"/>
    <property type="project" value="UniProtKB-UniRule"/>
</dbReference>
<dbReference type="EC" id="2.7.1.71" evidence="7"/>
<name>A0A150WYB1_9BACT</name>
<dbReference type="PRINTS" id="PR01100">
    <property type="entry name" value="SHIKIMTKNASE"/>
</dbReference>
<evidence type="ECO:0000313" key="9">
    <source>
        <dbReference type="Proteomes" id="UP000075606"/>
    </source>
</evidence>
<organism evidence="8 9">
    <name type="scientific">Roseivirga spongicola</name>
    <dbReference type="NCBI Taxonomy" id="333140"/>
    <lineage>
        <taxon>Bacteria</taxon>
        <taxon>Pseudomonadati</taxon>
        <taxon>Bacteroidota</taxon>
        <taxon>Cytophagia</taxon>
        <taxon>Cytophagales</taxon>
        <taxon>Roseivirgaceae</taxon>
        <taxon>Roseivirga</taxon>
    </lineage>
</organism>
<keyword evidence="7" id="KW-0460">Magnesium</keyword>
<comment type="caution">
    <text evidence="8">The sequence shown here is derived from an EMBL/GenBank/DDBJ whole genome shotgun (WGS) entry which is preliminary data.</text>
</comment>
<comment type="catalytic activity">
    <reaction evidence="7">
        <text>shikimate + ATP = 3-phosphoshikimate + ADP + H(+)</text>
        <dbReference type="Rhea" id="RHEA:13121"/>
        <dbReference type="ChEBI" id="CHEBI:15378"/>
        <dbReference type="ChEBI" id="CHEBI:30616"/>
        <dbReference type="ChEBI" id="CHEBI:36208"/>
        <dbReference type="ChEBI" id="CHEBI:145989"/>
        <dbReference type="ChEBI" id="CHEBI:456216"/>
        <dbReference type="EC" id="2.7.1.71"/>
    </reaction>
</comment>
<dbReference type="Gene3D" id="3.40.50.300">
    <property type="entry name" value="P-loop containing nucleotide triphosphate hydrolases"/>
    <property type="match status" value="1"/>
</dbReference>
<keyword evidence="5 7" id="KW-0067">ATP-binding</keyword>
<dbReference type="SUPFAM" id="SSF52540">
    <property type="entry name" value="P-loop containing nucleoside triphosphate hydrolases"/>
    <property type="match status" value="1"/>
</dbReference>
<feature type="binding site" evidence="7">
    <location>
        <position position="18"/>
    </location>
    <ligand>
        <name>Mg(2+)</name>
        <dbReference type="ChEBI" id="CHEBI:18420"/>
    </ligand>
</feature>